<sequence>MNSYIGVEIDAERLTMLADGPDDLIVRTAATGRECELQHIVYEVEHFVADLPYVPSGIGIGMPGLVVGTDKVELSHVIPALSGATADLFAKRTGLPVAFINDAKASTLAEAAHYPDRDTIAVVMIDTFIASGVVVRGDLLLGAKGWSGEFGYMIMTTADGQPKPLDLLASGYAIAHQSGLDAASISQKLADGDAQLSAIVREAGAYLGYALANLLHLYNPDALVIGGSTARLPGYMEEAINKLEAHALPELFKCCSIASPKSSQYVTAFGAREWIRKLISSPDKA</sequence>
<dbReference type="InterPro" id="IPR000600">
    <property type="entry name" value="ROK"/>
</dbReference>
<dbReference type="Pfam" id="PF00480">
    <property type="entry name" value="ROK"/>
    <property type="match status" value="1"/>
</dbReference>
<keyword evidence="3" id="KW-1185">Reference proteome</keyword>
<comment type="similarity">
    <text evidence="1">Belongs to the ROK (NagC/XylR) family.</text>
</comment>
<dbReference type="Gene3D" id="3.30.420.40">
    <property type="match status" value="2"/>
</dbReference>
<dbReference type="AlphaFoldDB" id="A0A9X2MYN7"/>
<organism evidence="2 3">
    <name type="scientific">Paenibacillus soyae</name>
    <dbReference type="NCBI Taxonomy" id="2969249"/>
    <lineage>
        <taxon>Bacteria</taxon>
        <taxon>Bacillati</taxon>
        <taxon>Bacillota</taxon>
        <taxon>Bacilli</taxon>
        <taxon>Bacillales</taxon>
        <taxon>Paenibacillaceae</taxon>
        <taxon>Paenibacillus</taxon>
    </lineage>
</organism>
<evidence type="ECO:0000313" key="2">
    <source>
        <dbReference type="EMBL" id="MCR2805917.1"/>
    </source>
</evidence>
<dbReference type="RefSeq" id="WP_257448893.1">
    <property type="nucleotide sequence ID" value="NZ_JANIPJ010000014.1"/>
</dbReference>
<dbReference type="Proteomes" id="UP001141950">
    <property type="component" value="Unassembled WGS sequence"/>
</dbReference>
<accession>A0A9X2MYN7</accession>
<dbReference type="InterPro" id="IPR043129">
    <property type="entry name" value="ATPase_NBD"/>
</dbReference>
<protein>
    <submittedName>
        <fullName evidence="2">ROK family protein</fullName>
    </submittedName>
</protein>
<dbReference type="PANTHER" id="PTHR18964">
    <property type="entry name" value="ROK (REPRESSOR, ORF, KINASE) FAMILY"/>
    <property type="match status" value="1"/>
</dbReference>
<name>A0A9X2MYN7_9BACL</name>
<evidence type="ECO:0000313" key="3">
    <source>
        <dbReference type="Proteomes" id="UP001141950"/>
    </source>
</evidence>
<dbReference type="EMBL" id="JANIPJ010000014">
    <property type="protein sequence ID" value="MCR2805917.1"/>
    <property type="molecule type" value="Genomic_DNA"/>
</dbReference>
<reference evidence="2" key="1">
    <citation type="submission" date="2022-08" db="EMBL/GenBank/DDBJ databases">
        <title>The genomic sequence of strain Paenibacillus sp. SCIV0701.</title>
        <authorList>
            <person name="Zhao H."/>
        </authorList>
    </citation>
    <scope>NUCLEOTIDE SEQUENCE</scope>
    <source>
        <strain evidence="2">SCIV0701</strain>
    </source>
</reference>
<gene>
    <name evidence="2" type="ORF">NQZ67_18705</name>
</gene>
<dbReference type="PANTHER" id="PTHR18964:SF149">
    <property type="entry name" value="BIFUNCTIONAL UDP-N-ACETYLGLUCOSAMINE 2-EPIMERASE_N-ACETYLMANNOSAMINE KINASE"/>
    <property type="match status" value="1"/>
</dbReference>
<evidence type="ECO:0000256" key="1">
    <source>
        <dbReference type="ARBA" id="ARBA00006479"/>
    </source>
</evidence>
<comment type="caution">
    <text evidence="2">The sequence shown here is derived from an EMBL/GenBank/DDBJ whole genome shotgun (WGS) entry which is preliminary data.</text>
</comment>
<proteinExistence type="inferred from homology"/>
<dbReference type="SUPFAM" id="SSF53067">
    <property type="entry name" value="Actin-like ATPase domain"/>
    <property type="match status" value="1"/>
</dbReference>